<dbReference type="Proteomes" id="UP001059596">
    <property type="component" value="Unassembled WGS sequence"/>
</dbReference>
<dbReference type="EMBL" id="JAMKOV010000071">
    <property type="protein sequence ID" value="KAI8034504.1"/>
    <property type="molecule type" value="Genomic_DNA"/>
</dbReference>
<comment type="caution">
    <text evidence="2">The sequence shown here is derived from an EMBL/GenBank/DDBJ whole genome shotgun (WGS) entry which is preliminary data.</text>
</comment>
<evidence type="ECO:0000313" key="2">
    <source>
        <dbReference type="EMBL" id="KAI8034504.1"/>
    </source>
</evidence>
<feature type="region of interest" description="Disordered" evidence="1">
    <location>
        <begin position="94"/>
        <end position="113"/>
    </location>
</feature>
<evidence type="ECO:0000313" key="3">
    <source>
        <dbReference type="Proteomes" id="UP001059596"/>
    </source>
</evidence>
<name>A0A9Q0BK89_9MUSC</name>
<protein>
    <submittedName>
        <fullName evidence="2">Uncharacterized protein</fullName>
    </submittedName>
</protein>
<dbReference type="OrthoDB" id="7871059at2759"/>
<evidence type="ECO:0000256" key="1">
    <source>
        <dbReference type="SAM" id="MobiDB-lite"/>
    </source>
</evidence>
<accession>A0A9Q0BK89</accession>
<gene>
    <name evidence="2" type="ORF">M5D96_012691</name>
</gene>
<organism evidence="2 3">
    <name type="scientific">Drosophila gunungcola</name>
    <name type="common">fruit fly</name>
    <dbReference type="NCBI Taxonomy" id="103775"/>
    <lineage>
        <taxon>Eukaryota</taxon>
        <taxon>Metazoa</taxon>
        <taxon>Ecdysozoa</taxon>
        <taxon>Arthropoda</taxon>
        <taxon>Hexapoda</taxon>
        <taxon>Insecta</taxon>
        <taxon>Pterygota</taxon>
        <taxon>Neoptera</taxon>
        <taxon>Endopterygota</taxon>
        <taxon>Diptera</taxon>
        <taxon>Brachycera</taxon>
        <taxon>Muscomorpha</taxon>
        <taxon>Ephydroidea</taxon>
        <taxon>Drosophilidae</taxon>
        <taxon>Drosophila</taxon>
        <taxon>Sophophora</taxon>
    </lineage>
</organism>
<feature type="compositionally biased region" description="Low complexity" evidence="1">
    <location>
        <begin position="20"/>
        <end position="31"/>
    </location>
</feature>
<reference evidence="2" key="1">
    <citation type="journal article" date="2023" name="Genome Biol. Evol.">
        <title>Long-read-based Genome Assembly of Drosophila gunungcola Reveals Fewer Chemosensory Genes in Flower-breeding Species.</title>
        <authorList>
            <person name="Negi A."/>
            <person name="Liao B.Y."/>
            <person name="Yeh S.D."/>
        </authorList>
    </citation>
    <scope>NUCLEOTIDE SEQUENCE</scope>
    <source>
        <strain evidence="2">Sukarami</strain>
    </source>
</reference>
<feature type="region of interest" description="Disordered" evidence="1">
    <location>
        <begin position="11"/>
        <end position="37"/>
    </location>
</feature>
<proteinExistence type="predicted"/>
<sequence>MCLNISLGCCGRSSSKQKKQQQQEQHQPKLSPSETSLCCQVTTSQPSLTSMSPSLKVLPPRIATSSTLSSWAAEEQLYAVDNEERTPTRWTAWWLQGDSDGDQEKKTESSPQS</sequence>
<feature type="compositionally biased region" description="Basic and acidic residues" evidence="1">
    <location>
        <begin position="102"/>
        <end position="113"/>
    </location>
</feature>
<keyword evidence="3" id="KW-1185">Reference proteome</keyword>
<dbReference type="AlphaFoldDB" id="A0A9Q0BK89"/>